<dbReference type="InterPro" id="IPR036259">
    <property type="entry name" value="MFS_trans_sf"/>
</dbReference>
<evidence type="ECO:0000313" key="9">
    <source>
        <dbReference type="Proteomes" id="UP000010847"/>
    </source>
</evidence>
<dbReference type="CDD" id="cd17365">
    <property type="entry name" value="MFS_PcaK_like"/>
    <property type="match status" value="1"/>
</dbReference>
<reference evidence="8 9" key="1">
    <citation type="submission" date="2013-12" db="EMBL/GenBank/DDBJ databases">
        <authorList>
            <consortium name="DOE Joint Genome Institute"/>
            <person name="Smidt H."/>
            <person name="Huntemann M."/>
            <person name="Han J."/>
            <person name="Chen A."/>
            <person name="Kyrpides N."/>
            <person name="Mavromatis K."/>
            <person name="Markowitz V."/>
            <person name="Palaniappan K."/>
            <person name="Ivanova N."/>
            <person name="Schaumberg A."/>
            <person name="Pati A."/>
            <person name="Liolios K."/>
            <person name="Nordberg H.P."/>
            <person name="Cantor M.N."/>
            <person name="Hua S.X."/>
            <person name="Woyke T."/>
        </authorList>
    </citation>
    <scope>NUCLEOTIDE SEQUENCE [LARGE SCALE GENOMIC DNA]</scope>
    <source>
        <strain evidence="9">DSM 15288</strain>
    </source>
</reference>
<evidence type="ECO:0000313" key="8">
    <source>
        <dbReference type="EMBL" id="AHF07182.1"/>
    </source>
</evidence>
<keyword evidence="2" id="KW-0813">Transport</keyword>
<keyword evidence="9" id="KW-1185">Reference proteome</keyword>
<dbReference type="SUPFAM" id="SSF103473">
    <property type="entry name" value="MFS general substrate transporter"/>
    <property type="match status" value="1"/>
</dbReference>
<dbReference type="Gene3D" id="1.20.1250.20">
    <property type="entry name" value="MFS general substrate transporter like domains"/>
    <property type="match status" value="1"/>
</dbReference>
<feature type="transmembrane region" description="Helical" evidence="6">
    <location>
        <begin position="60"/>
        <end position="79"/>
    </location>
</feature>
<feature type="transmembrane region" description="Helical" evidence="6">
    <location>
        <begin position="258"/>
        <end position="278"/>
    </location>
</feature>
<dbReference type="RefSeq" id="WP_006718781.1">
    <property type="nucleotide sequence ID" value="NZ_CP007032.1"/>
</dbReference>
<keyword evidence="3 6" id="KW-0812">Transmembrane</keyword>
<dbReference type="PANTHER" id="PTHR23508">
    <property type="entry name" value="CARBOXYLIC ACID TRANSPORTER PROTEIN HOMOLOG"/>
    <property type="match status" value="1"/>
</dbReference>
<dbReference type="OrthoDB" id="9787026at2"/>
<dbReference type="InterPro" id="IPR011701">
    <property type="entry name" value="MFS"/>
</dbReference>
<organism evidence="8 9">
    <name type="scientific">Desulfitobacterium metallireducens DSM 15288</name>
    <dbReference type="NCBI Taxonomy" id="871968"/>
    <lineage>
        <taxon>Bacteria</taxon>
        <taxon>Bacillati</taxon>
        <taxon>Bacillota</taxon>
        <taxon>Clostridia</taxon>
        <taxon>Eubacteriales</taxon>
        <taxon>Desulfitobacteriaceae</taxon>
        <taxon>Desulfitobacterium</taxon>
    </lineage>
</organism>
<evidence type="ECO:0000256" key="5">
    <source>
        <dbReference type="ARBA" id="ARBA00023136"/>
    </source>
</evidence>
<evidence type="ECO:0000256" key="1">
    <source>
        <dbReference type="ARBA" id="ARBA00004651"/>
    </source>
</evidence>
<dbReference type="PROSITE" id="PS00216">
    <property type="entry name" value="SUGAR_TRANSPORT_1"/>
    <property type="match status" value="2"/>
</dbReference>
<sequence length="445" mass="47760">MNKTSISQIIDEIGISKYTFKVYLLVGLTLIFCGFSYMIISYTMPQMAAEWSLTKVQTGSLASWSLLGLMIGGMIAGVISDRIGRKKSLAIFTLVFSLLTFPIYFVNSFEAFAILRILGGIGFGACIPIAITLMAENVPTKNRGFFTSSIMSFYVIGWVVAGIAAIYVVPAYGWRVVYLIGGIPALYAFILLATLLESPHWLLGKGRENEAIKVIQSIERVAKGKANEYAPGCLVIPSPPNKVGVSALFSPGYRKTSLTLWIIYFMGSVVIYGINGWLPTLLVGKGYGLVKGYSFAVLQNVFGAIGGFVTGYMADIIGRKTNSIMGWATTAVSVILLGVASNQWQVVVCGALVGFAMNYGLSGTQPLLAEAYPTEFRSTGVSWAQSFGRVGGFLSPILAGYVQQIGVGFTGIFVFFAVPAVIAALMAIFVTETKGKSIESVNVKA</sequence>
<dbReference type="GO" id="GO:0005886">
    <property type="term" value="C:plasma membrane"/>
    <property type="evidence" value="ECO:0007669"/>
    <property type="project" value="UniProtKB-SubCell"/>
</dbReference>
<dbReference type="Proteomes" id="UP000010847">
    <property type="component" value="Chromosome"/>
</dbReference>
<keyword evidence="4 6" id="KW-1133">Transmembrane helix</keyword>
<dbReference type="EMBL" id="CP007032">
    <property type="protein sequence ID" value="AHF07182.1"/>
    <property type="molecule type" value="Genomic_DNA"/>
</dbReference>
<feature type="domain" description="Major facilitator superfamily (MFS) profile" evidence="7">
    <location>
        <begin position="22"/>
        <end position="435"/>
    </location>
</feature>
<evidence type="ECO:0000259" key="7">
    <source>
        <dbReference type="PROSITE" id="PS50850"/>
    </source>
</evidence>
<evidence type="ECO:0000256" key="3">
    <source>
        <dbReference type="ARBA" id="ARBA00022692"/>
    </source>
</evidence>
<dbReference type="InterPro" id="IPR020846">
    <property type="entry name" value="MFS_dom"/>
</dbReference>
<dbReference type="STRING" id="871968.DESME_09095"/>
<feature type="transmembrane region" description="Helical" evidence="6">
    <location>
        <begin position="405"/>
        <end position="430"/>
    </location>
</feature>
<feature type="transmembrane region" description="Helical" evidence="6">
    <location>
        <begin position="145"/>
        <end position="170"/>
    </location>
</feature>
<dbReference type="PROSITE" id="PS00217">
    <property type="entry name" value="SUGAR_TRANSPORT_2"/>
    <property type="match status" value="1"/>
</dbReference>
<feature type="transmembrane region" description="Helical" evidence="6">
    <location>
        <begin position="20"/>
        <end position="40"/>
    </location>
</feature>
<feature type="transmembrane region" description="Helical" evidence="6">
    <location>
        <begin position="112"/>
        <end position="133"/>
    </location>
</feature>
<keyword evidence="5 6" id="KW-0472">Membrane</keyword>
<evidence type="ECO:0000256" key="2">
    <source>
        <dbReference type="ARBA" id="ARBA00022448"/>
    </source>
</evidence>
<accession>W0E8W9</accession>
<dbReference type="eggNOG" id="COG2814">
    <property type="taxonomic scope" value="Bacteria"/>
</dbReference>
<name>W0E8W9_9FIRM</name>
<dbReference type="GO" id="GO:0046943">
    <property type="term" value="F:carboxylic acid transmembrane transporter activity"/>
    <property type="evidence" value="ECO:0007669"/>
    <property type="project" value="TreeGrafter"/>
</dbReference>
<dbReference type="HOGENOM" id="CLU_001265_46_6_9"/>
<dbReference type="PROSITE" id="PS50850">
    <property type="entry name" value="MFS"/>
    <property type="match status" value="1"/>
</dbReference>
<dbReference type="AlphaFoldDB" id="W0E8W9"/>
<dbReference type="Pfam" id="PF07690">
    <property type="entry name" value="MFS_1"/>
    <property type="match status" value="1"/>
</dbReference>
<proteinExistence type="predicted"/>
<evidence type="ECO:0000256" key="6">
    <source>
        <dbReference type="SAM" id="Phobius"/>
    </source>
</evidence>
<feature type="transmembrane region" description="Helical" evidence="6">
    <location>
        <begin position="290"/>
        <end position="312"/>
    </location>
</feature>
<protein>
    <submittedName>
        <fullName evidence="8">MFS transporter</fullName>
    </submittedName>
</protein>
<dbReference type="InterPro" id="IPR005829">
    <property type="entry name" value="Sugar_transporter_CS"/>
</dbReference>
<evidence type="ECO:0000256" key="4">
    <source>
        <dbReference type="ARBA" id="ARBA00022989"/>
    </source>
</evidence>
<comment type="subcellular location">
    <subcellularLocation>
        <location evidence="1">Cell membrane</location>
        <topology evidence="1">Multi-pass membrane protein</topology>
    </subcellularLocation>
</comment>
<dbReference type="PANTHER" id="PTHR23508:SF10">
    <property type="entry name" value="CARBOXYLIC ACID TRANSPORTER PROTEIN HOMOLOG"/>
    <property type="match status" value="1"/>
</dbReference>
<feature type="transmembrane region" description="Helical" evidence="6">
    <location>
        <begin position="176"/>
        <end position="196"/>
    </location>
</feature>
<gene>
    <name evidence="8" type="ORF">DESME_09095</name>
</gene>
<dbReference type="KEGG" id="dmt:DESME_09095"/>
<feature type="transmembrane region" description="Helical" evidence="6">
    <location>
        <begin position="88"/>
        <end position="106"/>
    </location>
</feature>
<feature type="transmembrane region" description="Helical" evidence="6">
    <location>
        <begin position="324"/>
        <end position="357"/>
    </location>
</feature>